<evidence type="ECO:0000313" key="2">
    <source>
        <dbReference type="EMBL" id="MCJ8501614.1"/>
    </source>
</evidence>
<dbReference type="SUPFAM" id="SSF47336">
    <property type="entry name" value="ACP-like"/>
    <property type="match status" value="1"/>
</dbReference>
<dbReference type="Gene3D" id="1.10.1200.10">
    <property type="entry name" value="ACP-like"/>
    <property type="match status" value="1"/>
</dbReference>
<evidence type="ECO:0000313" key="3">
    <source>
        <dbReference type="Proteomes" id="UP001165427"/>
    </source>
</evidence>
<dbReference type="AlphaFoldDB" id="A0AA41UJV0"/>
<sequence>MTRDEITARLLTIFAEQFEIENPDMDDDLREVYEFDSIDAIELLREIEVMLQTQLTREEKKMAMEISTINDIVDYIMARAADPGRQGATA</sequence>
<accession>A0AA41UJV0</accession>
<dbReference type="InterPro" id="IPR036736">
    <property type="entry name" value="ACP-like_sf"/>
</dbReference>
<name>A0AA41UJV0_9BACT</name>
<protein>
    <submittedName>
        <fullName evidence="2">Phosphopantetheine-binding protein</fullName>
    </submittedName>
</protein>
<reference evidence="2" key="1">
    <citation type="submission" date="2022-04" db="EMBL/GenBank/DDBJ databases">
        <title>Desulfatitalea alkaliphila sp. nov., a novel anaerobic sulfate-reducing bacterium isolated from terrestrial mud volcano, Taman Peninsula, Russia.</title>
        <authorList>
            <person name="Khomyakova M.A."/>
            <person name="Merkel A.Y."/>
            <person name="Slobodkin A.I."/>
        </authorList>
    </citation>
    <scope>NUCLEOTIDE SEQUENCE</scope>
    <source>
        <strain evidence="2">M08but</strain>
    </source>
</reference>
<dbReference type="PROSITE" id="PS50075">
    <property type="entry name" value="CARRIER"/>
    <property type="match status" value="1"/>
</dbReference>
<dbReference type="EMBL" id="JALJRB010000015">
    <property type="protein sequence ID" value="MCJ8501614.1"/>
    <property type="molecule type" value="Genomic_DNA"/>
</dbReference>
<dbReference type="Pfam" id="PF00550">
    <property type="entry name" value="PP-binding"/>
    <property type="match status" value="1"/>
</dbReference>
<dbReference type="RefSeq" id="WP_246909913.1">
    <property type="nucleotide sequence ID" value="NZ_JALJRB010000015.1"/>
</dbReference>
<organism evidence="2 3">
    <name type="scientific">Desulfatitalea alkaliphila</name>
    <dbReference type="NCBI Taxonomy" id="2929485"/>
    <lineage>
        <taxon>Bacteria</taxon>
        <taxon>Pseudomonadati</taxon>
        <taxon>Thermodesulfobacteriota</taxon>
        <taxon>Desulfobacteria</taxon>
        <taxon>Desulfobacterales</taxon>
        <taxon>Desulfosarcinaceae</taxon>
        <taxon>Desulfatitalea</taxon>
    </lineage>
</organism>
<proteinExistence type="predicted"/>
<dbReference type="InterPro" id="IPR009081">
    <property type="entry name" value="PP-bd_ACP"/>
</dbReference>
<comment type="caution">
    <text evidence="2">The sequence shown here is derived from an EMBL/GenBank/DDBJ whole genome shotgun (WGS) entry which is preliminary data.</text>
</comment>
<gene>
    <name evidence="2" type="ORF">MRX98_13610</name>
</gene>
<dbReference type="Proteomes" id="UP001165427">
    <property type="component" value="Unassembled WGS sequence"/>
</dbReference>
<evidence type="ECO:0000259" key="1">
    <source>
        <dbReference type="PROSITE" id="PS50075"/>
    </source>
</evidence>
<keyword evidence="3" id="KW-1185">Reference proteome</keyword>
<feature type="domain" description="Carrier" evidence="1">
    <location>
        <begin position="1"/>
        <end position="80"/>
    </location>
</feature>